<dbReference type="Gene3D" id="1.10.150.870">
    <property type="match status" value="1"/>
</dbReference>
<dbReference type="GO" id="GO:0006260">
    <property type="term" value="P:DNA replication"/>
    <property type="evidence" value="ECO:0007669"/>
    <property type="project" value="InterPro"/>
</dbReference>
<evidence type="ECO:0000313" key="4">
    <source>
        <dbReference type="EMBL" id="OEG71522.1"/>
    </source>
</evidence>
<dbReference type="GO" id="GO:0008408">
    <property type="term" value="F:3'-5' exonuclease activity"/>
    <property type="evidence" value="ECO:0007669"/>
    <property type="project" value="InterPro"/>
</dbReference>
<evidence type="ECO:0000313" key="5">
    <source>
        <dbReference type="Proteomes" id="UP000095237"/>
    </source>
</evidence>
<dbReference type="Pfam" id="PF14579">
    <property type="entry name" value="HHH_6"/>
    <property type="match status" value="1"/>
</dbReference>
<dbReference type="AlphaFoldDB" id="A0A1E5ILZ7"/>
<evidence type="ECO:0008006" key="6">
    <source>
        <dbReference type="Google" id="ProtNLM"/>
    </source>
</evidence>
<feature type="domain" description="DNA polymerase III alpha subunit finger" evidence="3">
    <location>
        <begin position="1"/>
        <end position="45"/>
    </location>
</feature>
<dbReference type="CDD" id="cd04485">
    <property type="entry name" value="DnaE_OBF"/>
    <property type="match status" value="1"/>
</dbReference>
<dbReference type="GO" id="GO:0003676">
    <property type="term" value="F:nucleic acid binding"/>
    <property type="evidence" value="ECO:0007669"/>
    <property type="project" value="InterPro"/>
</dbReference>
<comment type="caution">
    <text evidence="4">The sequence shown here is derived from an EMBL/GenBank/DDBJ whole genome shotgun (WGS) entry which is preliminary data.</text>
</comment>
<dbReference type="InterPro" id="IPR004365">
    <property type="entry name" value="NA-bd_OB_tRNA"/>
</dbReference>
<reference evidence="4 5" key="1">
    <citation type="submission" date="2015-11" db="EMBL/GenBank/DDBJ databases">
        <title>Evidence for parallel genomic evolution in an endosymbiosis of termite gut flagellates.</title>
        <authorList>
            <person name="Zheng H."/>
        </authorList>
    </citation>
    <scope>NUCLEOTIDE SEQUENCE [LARGE SCALE GENOMIC DNA]</scope>
    <source>
        <strain evidence="4 5">CET450</strain>
    </source>
</reference>
<dbReference type="PANTHER" id="PTHR32294:SF0">
    <property type="entry name" value="DNA POLYMERASE III SUBUNIT ALPHA"/>
    <property type="match status" value="1"/>
</dbReference>
<gene>
    <name evidence="4" type="ORF">ATZ36_14295</name>
</gene>
<organism evidence="4 5">
    <name type="scientific">Endomicrobium trichonymphae</name>
    <dbReference type="NCBI Taxonomy" id="1408204"/>
    <lineage>
        <taxon>Bacteria</taxon>
        <taxon>Pseudomonadati</taxon>
        <taxon>Elusimicrobiota</taxon>
        <taxon>Endomicrobiia</taxon>
        <taxon>Endomicrobiales</taxon>
        <taxon>Endomicrobiaceae</taxon>
        <taxon>Candidatus Endomicrobiellum</taxon>
    </lineage>
</organism>
<dbReference type="EMBL" id="LNVX01000191">
    <property type="protein sequence ID" value="OEG71522.1"/>
    <property type="molecule type" value="Genomic_DNA"/>
</dbReference>
<name>A0A1E5ILZ7_ENDTX</name>
<dbReference type="InterPro" id="IPR004805">
    <property type="entry name" value="DnaE2/DnaE/PolC"/>
</dbReference>
<dbReference type="InterPro" id="IPR040982">
    <property type="entry name" value="DNA_pol3_finger"/>
</dbReference>
<keyword evidence="5" id="KW-1185">Reference proteome</keyword>
<feature type="domain" description="DNA polymerase helix-hairpin-helix motif" evidence="2">
    <location>
        <begin position="125"/>
        <end position="214"/>
    </location>
</feature>
<sequence>MKMSVVLAGFTPGEADSLRKAMSKKIPEVIEKQREKFVRGAKEKGVGRKNSEKIFNNIVAFAGYGFNKSHSAAYGIISYKTAYLKANYPLEYITALFNSEIGRPAAKNNEESKLAMYLDDTSAFGIKVLPPDIHHSDGKFKIEGKNIRFGLLAVKNVGKGVTESIEQSRIENGQLKSFKGWVDFLQRIDLKSINKKALESLIKAGAFDSFGTDKFVIRGSLIQNIDSYADKVAKIKQYRESLQGLLFDSANTITDILSFQEAKPLEPLEALNFEKEVLGFYISGHPLTHRKKDLIAYSNYRLDKLPQLKGNADRKAVRIAGMITSVKKLISKTKKEPYARFKIEDLYSSVDTLLFPKNFEKLSSYLTLNNIVTIKGWLTNMQGQFEIIAEDIMTIDEAKKKFPSKCDEIRIKFSVTRFDDTLEEELKKIFKVYAGKMKVYLILEDPLHGNFSIETEYLSDYSDNFINDVETLIGFKDSVELHYTD</sequence>
<evidence type="ECO:0000259" key="3">
    <source>
        <dbReference type="Pfam" id="PF17657"/>
    </source>
</evidence>
<protein>
    <recommendedName>
        <fullName evidence="6">DNA polymerase III subunit alpha</fullName>
    </recommendedName>
</protein>
<evidence type="ECO:0000259" key="2">
    <source>
        <dbReference type="Pfam" id="PF14579"/>
    </source>
</evidence>
<dbReference type="InterPro" id="IPR029460">
    <property type="entry name" value="DNAPol_HHH"/>
</dbReference>
<feature type="domain" description="OB" evidence="1">
    <location>
        <begin position="317"/>
        <end position="394"/>
    </location>
</feature>
<dbReference type="Pfam" id="PF01336">
    <property type="entry name" value="tRNA_anti-codon"/>
    <property type="match status" value="1"/>
</dbReference>
<dbReference type="PANTHER" id="PTHR32294">
    <property type="entry name" value="DNA POLYMERASE III SUBUNIT ALPHA"/>
    <property type="match status" value="1"/>
</dbReference>
<accession>A0A1E5ILZ7</accession>
<dbReference type="Proteomes" id="UP000095237">
    <property type="component" value="Unassembled WGS sequence"/>
</dbReference>
<dbReference type="Pfam" id="PF17657">
    <property type="entry name" value="DNA_pol3_finger"/>
    <property type="match status" value="1"/>
</dbReference>
<evidence type="ECO:0000259" key="1">
    <source>
        <dbReference type="Pfam" id="PF01336"/>
    </source>
</evidence>
<proteinExistence type="predicted"/>